<sequence>MTKCPKCSYENEKPIFFCSHCGFFLGIDQRLPLEMHRLIFMRADISGFTSLSEKMMAEEVMGFLNEVYENFVKTIGKYKGMLYQIIGDEIVVIFGYPRGSGFAPHMALLAADDLLKELLSIGKKRDLKETVGLKIGIVQEPAWIYKMKGQLKDVFIVTQGFRKSQALQKNAEINTVLVCGNLHASTKSFFVFQEVGEFVHGSLSIPAYEYIIKGT</sequence>
<name>A0A1F4UE94_UNCW3</name>
<reference evidence="2 3" key="1">
    <citation type="journal article" date="2016" name="Nat. Commun.">
        <title>Thousands of microbial genomes shed light on interconnected biogeochemical processes in an aquifer system.</title>
        <authorList>
            <person name="Anantharaman K."/>
            <person name="Brown C.T."/>
            <person name="Hug L.A."/>
            <person name="Sharon I."/>
            <person name="Castelle C.J."/>
            <person name="Probst A.J."/>
            <person name="Thomas B.C."/>
            <person name="Singh A."/>
            <person name="Wilkins M.J."/>
            <person name="Karaoz U."/>
            <person name="Brodie E.L."/>
            <person name="Williams K.H."/>
            <person name="Hubbard S.S."/>
            <person name="Banfield J.F."/>
        </authorList>
    </citation>
    <scope>NUCLEOTIDE SEQUENCE [LARGE SCALE GENOMIC DNA]</scope>
</reference>
<organism evidence="2 3">
    <name type="scientific">candidate division WOR-3 bacterium RBG_13_43_14</name>
    <dbReference type="NCBI Taxonomy" id="1802590"/>
    <lineage>
        <taxon>Bacteria</taxon>
        <taxon>Bacteria division WOR-3</taxon>
    </lineage>
</organism>
<protein>
    <recommendedName>
        <fullName evidence="1">Guanylate cyclase domain-containing protein</fullName>
    </recommendedName>
</protein>
<accession>A0A1F4UE94</accession>
<evidence type="ECO:0000313" key="2">
    <source>
        <dbReference type="EMBL" id="OGC43246.1"/>
    </source>
</evidence>
<evidence type="ECO:0000259" key="1">
    <source>
        <dbReference type="PROSITE" id="PS50125"/>
    </source>
</evidence>
<dbReference type="GO" id="GO:0004016">
    <property type="term" value="F:adenylate cyclase activity"/>
    <property type="evidence" value="ECO:0007669"/>
    <property type="project" value="UniProtKB-ARBA"/>
</dbReference>
<comment type="caution">
    <text evidence="2">The sequence shown here is derived from an EMBL/GenBank/DDBJ whole genome shotgun (WGS) entry which is preliminary data.</text>
</comment>
<feature type="domain" description="Guanylate cyclase" evidence="1">
    <location>
        <begin position="39"/>
        <end position="138"/>
    </location>
</feature>
<dbReference type="CDD" id="cd07302">
    <property type="entry name" value="CHD"/>
    <property type="match status" value="1"/>
</dbReference>
<evidence type="ECO:0000313" key="3">
    <source>
        <dbReference type="Proteomes" id="UP000177025"/>
    </source>
</evidence>
<dbReference type="Pfam" id="PF00211">
    <property type="entry name" value="Guanylate_cyc"/>
    <property type="match status" value="1"/>
</dbReference>
<dbReference type="PROSITE" id="PS50125">
    <property type="entry name" value="GUANYLATE_CYCLASE_2"/>
    <property type="match status" value="1"/>
</dbReference>
<dbReference type="Proteomes" id="UP000177025">
    <property type="component" value="Unassembled WGS sequence"/>
</dbReference>
<proteinExistence type="predicted"/>
<dbReference type="InterPro" id="IPR029787">
    <property type="entry name" value="Nucleotide_cyclase"/>
</dbReference>
<dbReference type="Gene3D" id="3.30.70.1230">
    <property type="entry name" value="Nucleotide cyclase"/>
    <property type="match status" value="1"/>
</dbReference>
<dbReference type="EMBL" id="MEUM01000031">
    <property type="protein sequence ID" value="OGC43246.1"/>
    <property type="molecule type" value="Genomic_DNA"/>
</dbReference>
<dbReference type="AlphaFoldDB" id="A0A1F4UE94"/>
<dbReference type="GO" id="GO:0035556">
    <property type="term" value="P:intracellular signal transduction"/>
    <property type="evidence" value="ECO:0007669"/>
    <property type="project" value="InterPro"/>
</dbReference>
<dbReference type="InterPro" id="IPR001054">
    <property type="entry name" value="A/G_cyclase"/>
</dbReference>
<dbReference type="GO" id="GO:0009190">
    <property type="term" value="P:cyclic nucleotide biosynthetic process"/>
    <property type="evidence" value="ECO:0007669"/>
    <property type="project" value="InterPro"/>
</dbReference>
<gene>
    <name evidence="2" type="ORF">A2Y85_08440</name>
</gene>
<dbReference type="SUPFAM" id="SSF55073">
    <property type="entry name" value="Nucleotide cyclase"/>
    <property type="match status" value="1"/>
</dbReference>